<dbReference type="Proteomes" id="UP000516117">
    <property type="component" value="Chromosome"/>
</dbReference>
<proteinExistence type="predicted"/>
<reference evidence="5 6" key="1">
    <citation type="submission" date="2020-08" db="EMBL/GenBank/DDBJ databases">
        <title>Genome sequence of Tessaracoccus defluvii JCM 17540T.</title>
        <authorList>
            <person name="Hyun D.-W."/>
            <person name="Bae J.-W."/>
        </authorList>
    </citation>
    <scope>NUCLEOTIDE SEQUENCE [LARGE SCALE GENOMIC DNA]</scope>
    <source>
        <strain evidence="5 6">JCM 17540</strain>
    </source>
</reference>
<dbReference type="Pfam" id="PF00356">
    <property type="entry name" value="LacI"/>
    <property type="match status" value="1"/>
</dbReference>
<feature type="domain" description="HTH lacI-type" evidence="4">
    <location>
        <begin position="48"/>
        <end position="92"/>
    </location>
</feature>
<dbReference type="PROSITE" id="PS00356">
    <property type="entry name" value="HTH_LACI_1"/>
    <property type="match status" value="1"/>
</dbReference>
<dbReference type="AlphaFoldDB" id="A0A7H0H6C5"/>
<dbReference type="CDD" id="cd01392">
    <property type="entry name" value="HTH_LacI"/>
    <property type="match status" value="1"/>
</dbReference>
<keyword evidence="3" id="KW-0804">Transcription</keyword>
<name>A0A7H0H6C5_9ACTN</name>
<keyword evidence="6" id="KW-1185">Reference proteome</keyword>
<dbReference type="InterPro" id="IPR010982">
    <property type="entry name" value="Lambda_DNA-bd_dom_sf"/>
</dbReference>
<evidence type="ECO:0000256" key="3">
    <source>
        <dbReference type="ARBA" id="ARBA00023163"/>
    </source>
</evidence>
<dbReference type="PANTHER" id="PTHR30146:SF153">
    <property type="entry name" value="LACTOSE OPERON REPRESSOR"/>
    <property type="match status" value="1"/>
</dbReference>
<dbReference type="Gene3D" id="1.10.260.40">
    <property type="entry name" value="lambda repressor-like DNA-binding domains"/>
    <property type="match status" value="1"/>
</dbReference>
<dbReference type="KEGG" id="tdf:H9L22_00715"/>
<dbReference type="SUPFAM" id="SSF53822">
    <property type="entry name" value="Periplasmic binding protein-like I"/>
    <property type="match status" value="1"/>
</dbReference>
<dbReference type="Gene3D" id="3.40.50.2300">
    <property type="match status" value="2"/>
</dbReference>
<dbReference type="InterPro" id="IPR000843">
    <property type="entry name" value="HTH_LacI"/>
</dbReference>
<gene>
    <name evidence="5" type="ORF">H9L22_00715</name>
</gene>
<dbReference type="EMBL" id="CP060789">
    <property type="protein sequence ID" value="QNP56091.1"/>
    <property type="molecule type" value="Genomic_DNA"/>
</dbReference>
<keyword evidence="2 5" id="KW-0238">DNA-binding</keyword>
<protein>
    <submittedName>
        <fullName evidence="5">LacI family DNA-binding transcriptional regulator</fullName>
    </submittedName>
</protein>
<keyword evidence="1" id="KW-0805">Transcription regulation</keyword>
<dbReference type="PANTHER" id="PTHR30146">
    <property type="entry name" value="LACI-RELATED TRANSCRIPTIONAL REPRESSOR"/>
    <property type="match status" value="1"/>
</dbReference>
<evidence type="ECO:0000256" key="2">
    <source>
        <dbReference type="ARBA" id="ARBA00023125"/>
    </source>
</evidence>
<dbReference type="SUPFAM" id="SSF47413">
    <property type="entry name" value="lambda repressor-like DNA-binding domains"/>
    <property type="match status" value="1"/>
</dbReference>
<organism evidence="5 6">
    <name type="scientific">Tessaracoccus defluvii</name>
    <dbReference type="NCBI Taxonomy" id="1285901"/>
    <lineage>
        <taxon>Bacteria</taxon>
        <taxon>Bacillati</taxon>
        <taxon>Actinomycetota</taxon>
        <taxon>Actinomycetes</taxon>
        <taxon>Propionibacteriales</taxon>
        <taxon>Propionibacteriaceae</taxon>
        <taxon>Tessaracoccus</taxon>
    </lineage>
</organism>
<accession>A0A7H0H6C5</accession>
<dbReference type="GO" id="GO:0000976">
    <property type="term" value="F:transcription cis-regulatory region binding"/>
    <property type="evidence" value="ECO:0007669"/>
    <property type="project" value="TreeGrafter"/>
</dbReference>
<evidence type="ECO:0000259" key="4">
    <source>
        <dbReference type="PROSITE" id="PS50932"/>
    </source>
</evidence>
<dbReference type="Pfam" id="PF13377">
    <property type="entry name" value="Peripla_BP_3"/>
    <property type="match status" value="1"/>
</dbReference>
<dbReference type="InterPro" id="IPR046335">
    <property type="entry name" value="LacI/GalR-like_sensor"/>
</dbReference>
<dbReference type="InterPro" id="IPR028082">
    <property type="entry name" value="Peripla_BP_I"/>
</dbReference>
<evidence type="ECO:0000313" key="5">
    <source>
        <dbReference type="EMBL" id="QNP56091.1"/>
    </source>
</evidence>
<dbReference type="PROSITE" id="PS50932">
    <property type="entry name" value="HTH_LACI_2"/>
    <property type="match status" value="1"/>
</dbReference>
<dbReference type="GO" id="GO:0003700">
    <property type="term" value="F:DNA-binding transcription factor activity"/>
    <property type="evidence" value="ECO:0007669"/>
    <property type="project" value="TreeGrafter"/>
</dbReference>
<evidence type="ECO:0000313" key="6">
    <source>
        <dbReference type="Proteomes" id="UP000516117"/>
    </source>
</evidence>
<dbReference type="SMART" id="SM00354">
    <property type="entry name" value="HTH_LACI"/>
    <property type="match status" value="1"/>
</dbReference>
<evidence type="ECO:0000256" key="1">
    <source>
        <dbReference type="ARBA" id="ARBA00023015"/>
    </source>
</evidence>
<sequence length="374" mass="39058">MEVPATTCRTGAHGTLPFIATICKVCKTGRNIPHSARWRGEDVLTPRVKLADVAKVVGVSTATVSRVVNGKPGVAEATRTAVLAGLETLGYRIDDPQGTHEGLIAVMVPELGNPTFGSFANELVIQLAAADRRMVLCTSGPGGTSEDQYLDLLAGVAVDGLISVSGTAADTLGTNDHYQRLLAGGMPTVFINAYDATIPGAFFNTSDAEAISQSVGHLRRYGHTRIGLALGQQRYLPAQRKAEAFLALGLPAESIVSTIFSIEGGQAAASRLLDAGHTAIVCGSDVMALGAIREVRSRGLEVPDDISIVGYDDSALMPFTSPALTTVRQPIAALCQAAVEALLSAMAGAPADPAEILFHPDLIIRRSTGPVHDR</sequence>